<evidence type="ECO:0000313" key="4">
    <source>
        <dbReference type="Proteomes" id="UP001107558"/>
    </source>
</evidence>
<evidence type="ECO:0000256" key="1">
    <source>
        <dbReference type="SAM" id="SignalP"/>
    </source>
</evidence>
<evidence type="ECO:0000259" key="2">
    <source>
        <dbReference type="PROSITE" id="PS51465"/>
    </source>
</evidence>
<protein>
    <recommendedName>
        <fullName evidence="2">Kazal-like domain-containing protein</fullName>
    </recommendedName>
</protein>
<dbReference type="PROSITE" id="PS51465">
    <property type="entry name" value="KAZAL_2"/>
    <property type="match status" value="1"/>
</dbReference>
<dbReference type="AlphaFoldDB" id="A0A9J6BKH4"/>
<feature type="chain" id="PRO_5039894726" description="Kazal-like domain-containing protein" evidence="1">
    <location>
        <begin position="20"/>
        <end position="76"/>
    </location>
</feature>
<accession>A0A9J6BKH4</accession>
<feature type="domain" description="Kazal-like" evidence="2">
    <location>
        <begin position="20"/>
        <end position="76"/>
    </location>
</feature>
<gene>
    <name evidence="3" type="ORF">PVAND_000169</name>
</gene>
<name>A0A9J6BKH4_POLVA</name>
<proteinExistence type="predicted"/>
<feature type="signal peptide" evidence="1">
    <location>
        <begin position="1"/>
        <end position="19"/>
    </location>
</feature>
<organism evidence="3 4">
    <name type="scientific">Polypedilum vanderplanki</name>
    <name type="common">Sleeping chironomid midge</name>
    <dbReference type="NCBI Taxonomy" id="319348"/>
    <lineage>
        <taxon>Eukaryota</taxon>
        <taxon>Metazoa</taxon>
        <taxon>Ecdysozoa</taxon>
        <taxon>Arthropoda</taxon>
        <taxon>Hexapoda</taxon>
        <taxon>Insecta</taxon>
        <taxon>Pterygota</taxon>
        <taxon>Neoptera</taxon>
        <taxon>Endopterygota</taxon>
        <taxon>Diptera</taxon>
        <taxon>Nematocera</taxon>
        <taxon>Chironomoidea</taxon>
        <taxon>Chironomidae</taxon>
        <taxon>Chironominae</taxon>
        <taxon>Polypedilum</taxon>
        <taxon>Polypedilum</taxon>
    </lineage>
</organism>
<dbReference type="SUPFAM" id="SSF100895">
    <property type="entry name" value="Kazal-type serine protease inhibitors"/>
    <property type="match status" value="1"/>
</dbReference>
<comment type="caution">
    <text evidence="3">The sequence shown here is derived from an EMBL/GenBank/DDBJ whole genome shotgun (WGS) entry which is preliminary data.</text>
</comment>
<dbReference type="EMBL" id="JADBJN010000003">
    <property type="protein sequence ID" value="KAG5669878.1"/>
    <property type="molecule type" value="Genomic_DNA"/>
</dbReference>
<dbReference type="Gene3D" id="3.30.60.30">
    <property type="match status" value="1"/>
</dbReference>
<evidence type="ECO:0000313" key="3">
    <source>
        <dbReference type="EMBL" id="KAG5669878.1"/>
    </source>
</evidence>
<dbReference type="InterPro" id="IPR002350">
    <property type="entry name" value="Kazal_dom"/>
</dbReference>
<keyword evidence="4" id="KW-1185">Reference proteome</keyword>
<dbReference type="Proteomes" id="UP001107558">
    <property type="component" value="Chromosome 3"/>
</dbReference>
<reference evidence="3" key="1">
    <citation type="submission" date="2021-03" db="EMBL/GenBank/DDBJ databases">
        <title>Chromosome level genome of the anhydrobiotic midge Polypedilum vanderplanki.</title>
        <authorList>
            <person name="Yoshida Y."/>
            <person name="Kikawada T."/>
            <person name="Gusev O."/>
        </authorList>
    </citation>
    <scope>NUCLEOTIDE SEQUENCE</scope>
    <source>
        <strain evidence="3">NIAS01</strain>
        <tissue evidence="3">Whole body or cell culture</tissue>
    </source>
</reference>
<sequence length="76" mass="8688">MKFLIFIILFVAIFSLSNAQQQQLPCYKCRTDYKPVCAQSIHGGPPKTYTNKCIMDSENCGKYEPQNTLLYEGECN</sequence>
<dbReference type="InterPro" id="IPR036058">
    <property type="entry name" value="Kazal_dom_sf"/>
</dbReference>
<keyword evidence="1" id="KW-0732">Signal</keyword>